<dbReference type="InterPro" id="IPR036565">
    <property type="entry name" value="Mur-like_cat_sf"/>
</dbReference>
<dbReference type="Proteomes" id="UP000319263">
    <property type="component" value="Chromosome"/>
</dbReference>
<evidence type="ECO:0000256" key="3">
    <source>
        <dbReference type="ARBA" id="ARBA00022960"/>
    </source>
</evidence>
<keyword evidence="4 7" id="KW-0573">Peptidoglycan synthesis</keyword>
<dbReference type="Pfam" id="PF08245">
    <property type="entry name" value="Mur_ligase_M"/>
    <property type="match status" value="1"/>
</dbReference>
<evidence type="ECO:0000256" key="5">
    <source>
        <dbReference type="ARBA" id="ARBA00023306"/>
    </source>
</evidence>
<feature type="region of interest" description="Disordered" evidence="9">
    <location>
        <begin position="1"/>
        <end position="41"/>
    </location>
</feature>
<sequence length="595" mass="61902">MQEQRSVAEPATDPGSVSAVSAASVVPGQDPPGLRPASTTPYPVRRLAETLGADVVSGELDGVSVTGVAFDSRTVRRGDLYVGLPGANTHGARYAADVLKAGAVAVLSDRAGADLLQGSDSREITGAAPVLVVDDPRQAMAAAAAEVYGRPATRLTMFGVTGTNGKTTTNYLLAAGLRAVGRRCGVIGTLGYFLDGEEIVADRTTVTTPESADLQALLAILVERGADCVVMEVSSHALALGRADEIVFDVAGFTNFGRDHLDFHGSLEAYFEAKASLFTAERARAAVINTDDARGPELVARADRAGLRVLTTSLAGADGDGEHDHFRCLGVDRTVDPTAVRIATPQAELVFRLGLPGGYNVANAITALGMLQLAGLDLPTAAAGLATATVPGRLQRVDLGPDAPRAFVDFAHTPQAISSVLTELRATVNQAPAPGISHSRTTSVQPHQLQRVRLTRSGAADEQSPRLICVVGCGGDRDPAKRGPMGAVAAELADMVIITDDNPRTEDPASIRAAALDGARQQAAHQSRPVVVLDGGDRAAAIRTALRQAGPHDVIALLGKGHERGQEITGRVLPFDDVEQLLTGWQDVRDAGEQA</sequence>
<comment type="caution">
    <text evidence="7">Lacks conserved residue(s) required for the propagation of feature annotation.</text>
</comment>
<comment type="similarity">
    <text evidence="1 7">Belongs to the MurCDEF family. MurE subfamily.</text>
</comment>
<feature type="binding site" evidence="7">
    <location>
        <begin position="501"/>
        <end position="504"/>
    </location>
    <ligand>
        <name>meso-2,6-diaminopimelate</name>
        <dbReference type="ChEBI" id="CHEBI:57791"/>
    </ligand>
</feature>
<evidence type="ECO:0000256" key="9">
    <source>
        <dbReference type="SAM" id="MobiDB-lite"/>
    </source>
</evidence>
<evidence type="ECO:0000256" key="6">
    <source>
        <dbReference type="ARBA" id="ARBA00023316"/>
    </source>
</evidence>
<protein>
    <recommendedName>
        <fullName evidence="7">UDP-N-acetylmuramoyl-L-alanyl-D-glutamate--2,6-diaminopimelate ligase</fullName>
        <ecNumber evidence="7">6.3.2.13</ecNumber>
    </recommendedName>
    <alternativeName>
        <fullName evidence="7">Meso-A2pm-adding enzyme</fullName>
    </alternativeName>
    <alternativeName>
        <fullName evidence="7">Meso-diaminopimelate-adding enzyme</fullName>
    </alternativeName>
    <alternativeName>
        <fullName evidence="7">UDP-MurNAc-L-Ala-D-Glu:meso-diaminopimelate ligase</fullName>
    </alternativeName>
    <alternativeName>
        <fullName evidence="7">UDP-MurNAc-tripeptide synthetase</fullName>
    </alternativeName>
    <alternativeName>
        <fullName evidence="7">UDP-N-acetylmuramyl-tripeptide synthetase</fullName>
    </alternativeName>
</protein>
<feature type="binding site" evidence="7">
    <location>
        <position position="234"/>
    </location>
    <ligand>
        <name>UDP-N-acetyl-alpha-D-muramoyl-L-alanyl-D-glutamate</name>
        <dbReference type="ChEBI" id="CHEBI:83900"/>
    </ligand>
</feature>
<dbReference type="InterPro" id="IPR035911">
    <property type="entry name" value="MurE/MurF_N"/>
</dbReference>
<feature type="binding site" evidence="7">
    <location>
        <position position="477"/>
    </location>
    <ligand>
        <name>meso-2,6-diaminopimelate</name>
        <dbReference type="ChEBI" id="CHEBI:57791"/>
    </ligand>
</feature>
<dbReference type="PANTHER" id="PTHR23135:SF4">
    <property type="entry name" value="UDP-N-ACETYLMURAMOYL-L-ALANYL-D-GLUTAMATE--2,6-DIAMINOPIMELATE LIGASE MURE HOMOLOG, CHLOROPLASTIC"/>
    <property type="match status" value="1"/>
</dbReference>
<dbReference type="SUPFAM" id="SSF63418">
    <property type="entry name" value="MurE/MurF N-terminal domain"/>
    <property type="match status" value="1"/>
</dbReference>
<dbReference type="SUPFAM" id="SSF53623">
    <property type="entry name" value="MurD-like peptide ligases, catalytic domain"/>
    <property type="match status" value="1"/>
</dbReference>
<dbReference type="GO" id="GO:0008765">
    <property type="term" value="F:UDP-N-acetylmuramoylalanyl-D-glutamate-2,6-diaminopimelate ligase activity"/>
    <property type="evidence" value="ECO:0007669"/>
    <property type="project" value="UniProtKB-UniRule"/>
</dbReference>
<dbReference type="InterPro" id="IPR013221">
    <property type="entry name" value="Mur_ligase_cen"/>
</dbReference>
<evidence type="ECO:0000256" key="1">
    <source>
        <dbReference type="ARBA" id="ARBA00005898"/>
    </source>
</evidence>
<gene>
    <name evidence="7" type="primary">murE</name>
    <name evidence="13" type="ORF">FOE78_18225</name>
</gene>
<comment type="subcellular location">
    <subcellularLocation>
        <location evidence="7 8">Cytoplasm</location>
    </subcellularLocation>
</comment>
<proteinExistence type="inferred from homology"/>
<feature type="domain" description="Mur ligase central" evidence="12">
    <location>
        <begin position="160"/>
        <end position="370"/>
    </location>
</feature>
<comment type="PTM">
    <text evidence="7">Carboxylation is probably crucial for Mg(2+) binding and, consequently, for the gamma-phosphate positioning of ATP.</text>
</comment>
<dbReference type="GO" id="GO:0008360">
    <property type="term" value="P:regulation of cell shape"/>
    <property type="evidence" value="ECO:0007669"/>
    <property type="project" value="UniProtKB-KW"/>
</dbReference>
<dbReference type="HAMAP" id="MF_00208">
    <property type="entry name" value="MurE"/>
    <property type="match status" value="1"/>
</dbReference>
<dbReference type="InterPro" id="IPR000713">
    <property type="entry name" value="Mur_ligase_N"/>
</dbReference>
<dbReference type="Gene3D" id="3.40.1390.10">
    <property type="entry name" value="MurE/MurF, N-terminal domain"/>
    <property type="match status" value="1"/>
</dbReference>
<comment type="cofactor">
    <cofactor evidence="7">
        <name>Mg(2+)</name>
        <dbReference type="ChEBI" id="CHEBI:18420"/>
    </cofactor>
</comment>
<dbReference type="GO" id="GO:0071555">
    <property type="term" value="P:cell wall organization"/>
    <property type="evidence" value="ECO:0007669"/>
    <property type="project" value="UniProtKB-KW"/>
</dbReference>
<organism evidence="13 14">
    <name type="scientific">Microlunatus elymi</name>
    <dbReference type="NCBI Taxonomy" id="2596828"/>
    <lineage>
        <taxon>Bacteria</taxon>
        <taxon>Bacillati</taxon>
        <taxon>Actinomycetota</taxon>
        <taxon>Actinomycetes</taxon>
        <taxon>Propionibacteriales</taxon>
        <taxon>Propionibacteriaceae</taxon>
        <taxon>Microlunatus</taxon>
    </lineage>
</organism>
<evidence type="ECO:0000256" key="4">
    <source>
        <dbReference type="ARBA" id="ARBA00022984"/>
    </source>
</evidence>
<feature type="binding site" evidence="7">
    <location>
        <position position="242"/>
    </location>
    <ligand>
        <name>UDP-N-acetyl-alpha-D-muramoyl-L-alanyl-D-glutamate</name>
        <dbReference type="ChEBI" id="CHEBI:83900"/>
    </ligand>
</feature>
<keyword evidence="6 7" id="KW-0961">Cell wall biogenesis/degradation</keyword>
<dbReference type="Pfam" id="PF01225">
    <property type="entry name" value="Mur_ligase"/>
    <property type="match status" value="1"/>
</dbReference>
<dbReference type="PANTHER" id="PTHR23135">
    <property type="entry name" value="MUR LIGASE FAMILY MEMBER"/>
    <property type="match status" value="1"/>
</dbReference>
<keyword evidence="7" id="KW-0963">Cytoplasm</keyword>
<dbReference type="EMBL" id="CP041692">
    <property type="protein sequence ID" value="QDP98914.1"/>
    <property type="molecule type" value="Genomic_DNA"/>
</dbReference>
<feature type="modified residue" description="N6-carboxylysine" evidence="7">
    <location>
        <position position="274"/>
    </location>
</feature>
<dbReference type="OrthoDB" id="9800958at2"/>
<evidence type="ECO:0000259" key="11">
    <source>
        <dbReference type="Pfam" id="PF02875"/>
    </source>
</evidence>
<keyword evidence="7" id="KW-0460">Magnesium</keyword>
<feature type="binding site" evidence="7">
    <location>
        <begin position="162"/>
        <end position="168"/>
    </location>
    <ligand>
        <name>ATP</name>
        <dbReference type="ChEBI" id="CHEBI:30616"/>
    </ligand>
</feature>
<feature type="domain" description="Mur ligase N-terminal catalytic" evidence="10">
    <location>
        <begin position="65"/>
        <end position="147"/>
    </location>
</feature>
<keyword evidence="14" id="KW-1185">Reference proteome</keyword>
<dbReference type="AlphaFoldDB" id="A0A516Q668"/>
<dbReference type="InterPro" id="IPR004101">
    <property type="entry name" value="Mur_ligase_C"/>
</dbReference>
<feature type="binding site" evidence="7">
    <location>
        <position position="72"/>
    </location>
    <ligand>
        <name>UDP-N-acetyl-alpha-D-muramoyl-L-alanyl-D-glutamate</name>
        <dbReference type="ChEBI" id="CHEBI:83900"/>
    </ligand>
</feature>
<dbReference type="GO" id="GO:0005524">
    <property type="term" value="F:ATP binding"/>
    <property type="evidence" value="ECO:0007669"/>
    <property type="project" value="UniProtKB-UniRule"/>
</dbReference>
<evidence type="ECO:0000256" key="2">
    <source>
        <dbReference type="ARBA" id="ARBA00022618"/>
    </source>
</evidence>
<keyword evidence="3 7" id="KW-0133">Cell shape</keyword>
<dbReference type="GO" id="GO:0005737">
    <property type="term" value="C:cytoplasm"/>
    <property type="evidence" value="ECO:0007669"/>
    <property type="project" value="UniProtKB-SubCell"/>
</dbReference>
<feature type="binding site" evidence="7">
    <location>
        <position position="559"/>
    </location>
    <ligand>
        <name>meso-2,6-diaminopimelate</name>
        <dbReference type="ChEBI" id="CHEBI:57791"/>
    </ligand>
</feature>
<evidence type="ECO:0000259" key="10">
    <source>
        <dbReference type="Pfam" id="PF01225"/>
    </source>
</evidence>
<dbReference type="SUPFAM" id="SSF53244">
    <property type="entry name" value="MurD-like peptide ligases, peptide-binding domain"/>
    <property type="match status" value="2"/>
</dbReference>
<feature type="domain" description="Mur ligase C-terminal" evidence="11">
    <location>
        <begin position="458"/>
        <end position="561"/>
    </location>
</feature>
<dbReference type="InterPro" id="IPR036615">
    <property type="entry name" value="Mur_ligase_C_dom_sf"/>
</dbReference>
<keyword evidence="7" id="KW-0547">Nucleotide-binding</keyword>
<dbReference type="Gene3D" id="3.40.1190.10">
    <property type="entry name" value="Mur-like, catalytic domain"/>
    <property type="match status" value="1"/>
</dbReference>
<evidence type="ECO:0000313" key="14">
    <source>
        <dbReference type="Proteomes" id="UP000319263"/>
    </source>
</evidence>
<name>A0A516Q668_9ACTN</name>
<dbReference type="EC" id="6.3.2.13" evidence="7"/>
<dbReference type="KEGG" id="mik:FOE78_18225"/>
<dbReference type="Pfam" id="PF02875">
    <property type="entry name" value="Mur_ligase_C"/>
    <property type="match status" value="1"/>
</dbReference>
<reference evidence="13 14" key="1">
    <citation type="submission" date="2019-07" db="EMBL/GenBank/DDBJ databases">
        <title>Microlunatus dokdonensis sp. nov. isolated from the rhizospheric soil of the wild plant Elymus tsukushiensis.</title>
        <authorList>
            <person name="Ghim S.-Y."/>
            <person name="Hwang Y.-J."/>
            <person name="Son J.-S."/>
            <person name="Shin J.-H."/>
        </authorList>
    </citation>
    <scope>NUCLEOTIDE SEQUENCE [LARGE SCALE GENOMIC DNA]</scope>
    <source>
        <strain evidence="13 14">KUDC0627</strain>
    </source>
</reference>
<dbReference type="GO" id="GO:0000287">
    <property type="term" value="F:magnesium ion binding"/>
    <property type="evidence" value="ECO:0007669"/>
    <property type="project" value="UniProtKB-UniRule"/>
</dbReference>
<dbReference type="Gene3D" id="3.90.190.20">
    <property type="entry name" value="Mur ligase, C-terminal domain"/>
    <property type="match status" value="1"/>
</dbReference>
<dbReference type="UniPathway" id="UPA00219"/>
<evidence type="ECO:0000313" key="13">
    <source>
        <dbReference type="EMBL" id="QDP98914.1"/>
    </source>
</evidence>
<keyword evidence="2 7" id="KW-0132">Cell division</keyword>
<comment type="catalytic activity">
    <reaction evidence="7">
        <text>UDP-N-acetyl-alpha-D-muramoyl-L-alanyl-D-glutamate + meso-2,6-diaminopimelate + ATP = UDP-N-acetyl-alpha-D-muramoyl-L-alanyl-gamma-D-glutamyl-meso-2,6-diaminopimelate + ADP + phosphate + H(+)</text>
        <dbReference type="Rhea" id="RHEA:23676"/>
        <dbReference type="ChEBI" id="CHEBI:15378"/>
        <dbReference type="ChEBI" id="CHEBI:30616"/>
        <dbReference type="ChEBI" id="CHEBI:43474"/>
        <dbReference type="ChEBI" id="CHEBI:57791"/>
        <dbReference type="ChEBI" id="CHEBI:83900"/>
        <dbReference type="ChEBI" id="CHEBI:83905"/>
        <dbReference type="ChEBI" id="CHEBI:456216"/>
        <dbReference type="EC" id="6.3.2.13"/>
    </reaction>
</comment>
<dbReference type="InterPro" id="IPR005761">
    <property type="entry name" value="UDP-N-AcMur-Glu-dNH2Pim_ligase"/>
</dbReference>
<comment type="pathway">
    <text evidence="7 8">Cell wall biogenesis; peptidoglycan biosynthesis.</text>
</comment>
<feature type="short sequence motif" description="Meso-diaminopimelate recognition motif" evidence="7">
    <location>
        <begin position="501"/>
        <end position="504"/>
    </location>
</feature>
<evidence type="ECO:0000259" key="12">
    <source>
        <dbReference type="Pfam" id="PF08245"/>
    </source>
</evidence>
<evidence type="ECO:0000256" key="7">
    <source>
        <dbReference type="HAMAP-Rule" id="MF_00208"/>
    </source>
</evidence>
<comment type="function">
    <text evidence="7">Catalyzes the addition of meso-diaminopimelic acid to the nucleotide precursor UDP-N-acetylmuramoyl-L-alanyl-D-glutamate (UMAG) in the biosynthesis of bacterial cell-wall peptidoglycan.</text>
</comment>
<dbReference type="GO" id="GO:0009252">
    <property type="term" value="P:peptidoglycan biosynthetic process"/>
    <property type="evidence" value="ECO:0007669"/>
    <property type="project" value="UniProtKB-UniRule"/>
</dbReference>
<feature type="binding site" evidence="7">
    <location>
        <begin position="207"/>
        <end position="208"/>
    </location>
    <ligand>
        <name>UDP-N-acetyl-alpha-D-muramoyl-L-alanyl-D-glutamate</name>
        <dbReference type="ChEBI" id="CHEBI:83900"/>
    </ligand>
</feature>
<feature type="binding site" evidence="7">
    <location>
        <position position="563"/>
    </location>
    <ligand>
        <name>meso-2,6-diaminopimelate</name>
        <dbReference type="ChEBI" id="CHEBI:57791"/>
    </ligand>
</feature>
<keyword evidence="5 7" id="KW-0131">Cell cycle</keyword>
<evidence type="ECO:0000256" key="8">
    <source>
        <dbReference type="RuleBase" id="RU004135"/>
    </source>
</evidence>
<dbReference type="NCBIfam" id="TIGR01085">
    <property type="entry name" value="murE"/>
    <property type="match status" value="1"/>
</dbReference>
<keyword evidence="7 13" id="KW-0436">Ligase</keyword>
<dbReference type="GO" id="GO:0051301">
    <property type="term" value="P:cell division"/>
    <property type="evidence" value="ECO:0007669"/>
    <property type="project" value="UniProtKB-KW"/>
</dbReference>
<keyword evidence="7" id="KW-0067">ATP-binding</keyword>
<feature type="compositionally biased region" description="Low complexity" evidence="9">
    <location>
        <begin position="16"/>
        <end position="26"/>
    </location>
</feature>
<accession>A0A516Q668</accession>